<dbReference type="EMBL" id="JANJYI010000005">
    <property type="protein sequence ID" value="KAK2647777.1"/>
    <property type="molecule type" value="Genomic_DNA"/>
</dbReference>
<name>A0AAD9WZ69_9ROSI</name>
<dbReference type="AlphaFoldDB" id="A0AAD9WZ69"/>
<sequence length="113" mass="12733">MKVGKCDRLKHLFSFSMAKNLLKLEEIEVTNCKKLEEIVFKEGHEQCQIEFTQLHTLRLQCLPQLTPATGSQEILAEDELGSFISSFSQNVCFSSSSSCSPVFFSFCIGGWIC</sequence>
<reference evidence="3" key="1">
    <citation type="journal article" date="2023" name="Plant J.">
        <title>Genome sequences and population genomics provide insights into the demographic history, inbreeding, and mutation load of two 'living fossil' tree species of Dipteronia.</title>
        <authorList>
            <person name="Feng Y."/>
            <person name="Comes H.P."/>
            <person name="Chen J."/>
            <person name="Zhu S."/>
            <person name="Lu R."/>
            <person name="Zhang X."/>
            <person name="Li P."/>
            <person name="Qiu J."/>
            <person name="Olsen K.M."/>
            <person name="Qiu Y."/>
        </authorList>
    </citation>
    <scope>NUCLEOTIDE SEQUENCE</scope>
    <source>
        <strain evidence="3">KIB01</strain>
    </source>
</reference>
<accession>A0AAD9WZ69</accession>
<dbReference type="InterPro" id="IPR057135">
    <property type="entry name" value="At4g27190-like_LRR"/>
</dbReference>
<evidence type="ECO:0000313" key="3">
    <source>
        <dbReference type="EMBL" id="KAK2647777.1"/>
    </source>
</evidence>
<proteinExistence type="predicted"/>
<dbReference type="PANTHER" id="PTHR33463:SF204">
    <property type="entry name" value="NB-ARC DOMAIN-CONTAINING PROTEIN"/>
    <property type="match status" value="1"/>
</dbReference>
<organism evidence="3 4">
    <name type="scientific">Dipteronia dyeriana</name>
    <dbReference type="NCBI Taxonomy" id="168575"/>
    <lineage>
        <taxon>Eukaryota</taxon>
        <taxon>Viridiplantae</taxon>
        <taxon>Streptophyta</taxon>
        <taxon>Embryophyta</taxon>
        <taxon>Tracheophyta</taxon>
        <taxon>Spermatophyta</taxon>
        <taxon>Magnoliopsida</taxon>
        <taxon>eudicotyledons</taxon>
        <taxon>Gunneridae</taxon>
        <taxon>Pentapetalae</taxon>
        <taxon>rosids</taxon>
        <taxon>malvids</taxon>
        <taxon>Sapindales</taxon>
        <taxon>Sapindaceae</taxon>
        <taxon>Hippocastanoideae</taxon>
        <taxon>Acereae</taxon>
        <taxon>Dipteronia</taxon>
    </lineage>
</organism>
<dbReference type="PANTHER" id="PTHR33463">
    <property type="entry name" value="NB-ARC DOMAIN-CONTAINING PROTEIN-RELATED"/>
    <property type="match status" value="1"/>
</dbReference>
<protein>
    <recommendedName>
        <fullName evidence="2">Disease resistance protein At4g27190-like leucine-rich repeats domain-containing protein</fullName>
    </recommendedName>
</protein>
<evidence type="ECO:0000313" key="4">
    <source>
        <dbReference type="Proteomes" id="UP001280121"/>
    </source>
</evidence>
<evidence type="ECO:0000256" key="1">
    <source>
        <dbReference type="ARBA" id="ARBA00022821"/>
    </source>
</evidence>
<keyword evidence="1" id="KW-0611">Plant defense</keyword>
<feature type="domain" description="Disease resistance protein At4g27190-like leucine-rich repeats" evidence="2">
    <location>
        <begin position="1"/>
        <end position="66"/>
    </location>
</feature>
<dbReference type="Pfam" id="PF23247">
    <property type="entry name" value="LRR_RPS2"/>
    <property type="match status" value="1"/>
</dbReference>
<gene>
    <name evidence="3" type="ORF">Ddye_015266</name>
</gene>
<dbReference type="Proteomes" id="UP001280121">
    <property type="component" value="Unassembled WGS sequence"/>
</dbReference>
<comment type="caution">
    <text evidence="3">The sequence shown here is derived from an EMBL/GenBank/DDBJ whole genome shotgun (WGS) entry which is preliminary data.</text>
</comment>
<keyword evidence="4" id="KW-1185">Reference proteome</keyword>
<dbReference type="InterPro" id="IPR050905">
    <property type="entry name" value="Plant_NBS-LRR"/>
</dbReference>
<evidence type="ECO:0000259" key="2">
    <source>
        <dbReference type="Pfam" id="PF23247"/>
    </source>
</evidence>